<dbReference type="Pfam" id="PF13408">
    <property type="entry name" value="Zn_ribbon_recom"/>
    <property type="match status" value="1"/>
</dbReference>
<gene>
    <name evidence="3" type="ordered locus">Dtox_1527</name>
</gene>
<dbReference type="Gene3D" id="3.90.1750.20">
    <property type="entry name" value="Putative Large Serine Recombinase, Chain B, Domain 2"/>
    <property type="match status" value="1"/>
</dbReference>
<reference evidence="3 4" key="1">
    <citation type="journal article" date="2009" name="Stand. Genomic Sci.">
        <title>Complete genome sequence of Desulfotomaculum acetoxidans type strain (5575).</title>
        <authorList>
            <person name="Spring S."/>
            <person name="Lapidus A."/>
            <person name="Schroder M."/>
            <person name="Gleim D."/>
            <person name="Sims D."/>
            <person name="Meincke L."/>
            <person name="Glavina Del Rio T."/>
            <person name="Tice H."/>
            <person name="Copeland A."/>
            <person name="Cheng J.F."/>
            <person name="Lucas S."/>
            <person name="Chen F."/>
            <person name="Nolan M."/>
            <person name="Bruce D."/>
            <person name="Goodwin L."/>
            <person name="Pitluck S."/>
            <person name="Ivanova N."/>
            <person name="Mavromatis K."/>
            <person name="Mikhailova N."/>
            <person name="Pati A."/>
            <person name="Chen A."/>
            <person name="Palaniappan K."/>
            <person name="Land M."/>
            <person name="Hauser L."/>
            <person name="Chang Y.J."/>
            <person name="Jeffries C.D."/>
            <person name="Chain P."/>
            <person name="Saunders E."/>
            <person name="Brettin T."/>
            <person name="Detter J.C."/>
            <person name="Goker M."/>
            <person name="Bristow J."/>
            <person name="Eisen J.A."/>
            <person name="Markowitz V."/>
            <person name="Hugenholtz P."/>
            <person name="Kyrpides N.C."/>
            <person name="Klenk H.P."/>
            <person name="Han C."/>
        </authorList>
    </citation>
    <scope>NUCLEOTIDE SEQUENCE [LARGE SCALE GENOMIC DNA]</scope>
    <source>
        <strain evidence="4">ATCC 49208 / DSM 771 / VKM B-1644</strain>
    </source>
</reference>
<dbReference type="KEGG" id="dae:Dtox_1527"/>
<dbReference type="CDD" id="cd00338">
    <property type="entry name" value="Ser_Recombinase"/>
    <property type="match status" value="1"/>
</dbReference>
<dbReference type="EMBL" id="CP001720">
    <property type="protein sequence ID" value="ACV62391.1"/>
    <property type="molecule type" value="Genomic_DNA"/>
</dbReference>
<dbReference type="PROSITE" id="PS51737">
    <property type="entry name" value="RECOMBINASE_DNA_BIND"/>
    <property type="match status" value="1"/>
</dbReference>
<dbReference type="AlphaFoldDB" id="C8VVS6"/>
<evidence type="ECO:0000259" key="1">
    <source>
        <dbReference type="PROSITE" id="PS51736"/>
    </source>
</evidence>
<dbReference type="PANTHER" id="PTHR30461">
    <property type="entry name" value="DNA-INVERTASE FROM LAMBDOID PROPHAGE"/>
    <property type="match status" value="1"/>
</dbReference>
<name>C8VVS6_DESAS</name>
<dbReference type="Pfam" id="PF00239">
    <property type="entry name" value="Resolvase"/>
    <property type="match status" value="1"/>
</dbReference>
<dbReference type="InterPro" id="IPR011109">
    <property type="entry name" value="DNA_bind_recombinase_dom"/>
</dbReference>
<dbReference type="PROSITE" id="PS51736">
    <property type="entry name" value="RECOMBINASES_3"/>
    <property type="match status" value="1"/>
</dbReference>
<dbReference type="eggNOG" id="COG1961">
    <property type="taxonomic scope" value="Bacteria"/>
</dbReference>
<dbReference type="Proteomes" id="UP000002217">
    <property type="component" value="Chromosome"/>
</dbReference>
<evidence type="ECO:0000259" key="2">
    <source>
        <dbReference type="PROSITE" id="PS51737"/>
    </source>
</evidence>
<dbReference type="InterPro" id="IPR006119">
    <property type="entry name" value="Resolv_N"/>
</dbReference>
<dbReference type="SUPFAM" id="SSF53041">
    <property type="entry name" value="Resolvase-like"/>
    <property type="match status" value="1"/>
</dbReference>
<dbReference type="HOGENOM" id="CLU_010686_0_5_9"/>
<protein>
    <submittedName>
        <fullName evidence="3">Resolvase domain protein</fullName>
    </submittedName>
</protein>
<feature type="domain" description="Resolvase/invertase-type recombinase catalytic" evidence="1">
    <location>
        <begin position="26"/>
        <end position="174"/>
    </location>
</feature>
<dbReference type="GO" id="GO:0000150">
    <property type="term" value="F:DNA strand exchange activity"/>
    <property type="evidence" value="ECO:0007669"/>
    <property type="project" value="InterPro"/>
</dbReference>
<dbReference type="RefSeq" id="WP_015757103.1">
    <property type="nucleotide sequence ID" value="NC_013216.1"/>
</dbReference>
<dbReference type="InterPro" id="IPR036162">
    <property type="entry name" value="Resolvase-like_N_sf"/>
</dbReference>
<dbReference type="SMART" id="SM00857">
    <property type="entry name" value="Resolvase"/>
    <property type="match status" value="1"/>
</dbReference>
<proteinExistence type="predicted"/>
<dbReference type="GO" id="GO:0003677">
    <property type="term" value="F:DNA binding"/>
    <property type="evidence" value="ECO:0007669"/>
    <property type="project" value="InterPro"/>
</dbReference>
<dbReference type="PANTHER" id="PTHR30461:SF23">
    <property type="entry name" value="DNA RECOMBINASE-RELATED"/>
    <property type="match status" value="1"/>
</dbReference>
<dbReference type="InterPro" id="IPR025827">
    <property type="entry name" value="Zn_ribbon_recom_dom"/>
</dbReference>
<dbReference type="Pfam" id="PF07508">
    <property type="entry name" value="Recombinase"/>
    <property type="match status" value="1"/>
</dbReference>
<accession>C8VVS6</accession>
<organism evidence="3 4">
    <name type="scientific">Desulfofarcimen acetoxidans (strain ATCC 49208 / DSM 771 / KCTC 5769 / VKM B-1644 / 5575)</name>
    <name type="common">Desulfotomaculum acetoxidans</name>
    <dbReference type="NCBI Taxonomy" id="485916"/>
    <lineage>
        <taxon>Bacteria</taxon>
        <taxon>Bacillati</taxon>
        <taxon>Bacillota</taxon>
        <taxon>Clostridia</taxon>
        <taxon>Eubacteriales</taxon>
        <taxon>Peptococcaceae</taxon>
        <taxon>Desulfofarcimen</taxon>
    </lineage>
</organism>
<dbReference type="InterPro" id="IPR038109">
    <property type="entry name" value="DNA_bind_recomb_sf"/>
</dbReference>
<dbReference type="STRING" id="485916.Dtox_1527"/>
<sequence>MKKKLTIIPTQERHDQSIQAKTVCLRVAAYCRVSTVYERQENSYDAQVACYMDKIANNPDWVLAGIYSDNGRSATNTKKRDDFNALIDDCAAGKIDLVITKSVSRFARNTVDSLLFIRKLKEMNIGVIFEKEGINTLESTGELLITVLSGQAQEESRNISENTRWGIVRQFEKGVFHVNYKKFMGYTMDENGQLIIVPEEAEIVRMIFQLYMEGRSYIQICQALENSGIKTVTGNSKWRDSTLIKMLSNEKYMGDALLQKTYTINFLTKKRVVNKGIVPQYYVKNNHEAIIPADLFQSVQDEKLRRINMSCGESALKQKYSALYAISNIMICGECGYPYRRVTRARRGKSKVVWRCKNRLMNGNRFCTNSPTLDEGTLHKMIAAAINRNAKAKAIKDYFLPANQYDDRLSRVLIERIKVKQDGKLRITFKK</sequence>
<dbReference type="Gene3D" id="3.40.50.1390">
    <property type="entry name" value="Resolvase, N-terminal catalytic domain"/>
    <property type="match status" value="1"/>
</dbReference>
<dbReference type="InterPro" id="IPR050639">
    <property type="entry name" value="SSR_resolvase"/>
</dbReference>
<evidence type="ECO:0000313" key="4">
    <source>
        <dbReference type="Proteomes" id="UP000002217"/>
    </source>
</evidence>
<evidence type="ECO:0000313" key="3">
    <source>
        <dbReference type="EMBL" id="ACV62391.1"/>
    </source>
</evidence>
<keyword evidence="4" id="KW-1185">Reference proteome</keyword>
<feature type="domain" description="Recombinase" evidence="2">
    <location>
        <begin position="183"/>
        <end position="310"/>
    </location>
</feature>